<protein>
    <recommendedName>
        <fullName evidence="4">HTH araC/xylS-type domain-containing protein</fullName>
    </recommendedName>
</protein>
<dbReference type="Gene3D" id="2.60.120.10">
    <property type="entry name" value="Jelly Rolls"/>
    <property type="match status" value="1"/>
</dbReference>
<name>A0A1R1DVN9_9BACL</name>
<feature type="domain" description="HTH araC/xylS-type" evidence="4">
    <location>
        <begin position="186"/>
        <end position="284"/>
    </location>
</feature>
<evidence type="ECO:0000256" key="2">
    <source>
        <dbReference type="ARBA" id="ARBA00023125"/>
    </source>
</evidence>
<dbReference type="Gene3D" id="1.10.10.60">
    <property type="entry name" value="Homeodomain-like"/>
    <property type="match status" value="2"/>
</dbReference>
<dbReference type="PANTHER" id="PTHR43280:SF30">
    <property type="entry name" value="MMSAB OPERON REGULATORY PROTEIN"/>
    <property type="match status" value="1"/>
</dbReference>
<reference evidence="5 6" key="1">
    <citation type="submission" date="2016-11" db="EMBL/GenBank/DDBJ databases">
        <title>Paenibacillus species isolates.</title>
        <authorList>
            <person name="Beno S.M."/>
        </authorList>
    </citation>
    <scope>NUCLEOTIDE SEQUENCE [LARGE SCALE GENOMIC DNA]</scope>
    <source>
        <strain evidence="5 6">FSL R5-0378</strain>
    </source>
</reference>
<organism evidence="5 6">
    <name type="scientific">Paenibacillus rhizosphaerae</name>
    <dbReference type="NCBI Taxonomy" id="297318"/>
    <lineage>
        <taxon>Bacteria</taxon>
        <taxon>Bacillati</taxon>
        <taxon>Bacillota</taxon>
        <taxon>Bacilli</taxon>
        <taxon>Bacillales</taxon>
        <taxon>Paenibacillaceae</taxon>
        <taxon>Paenibacillus</taxon>
    </lineage>
</organism>
<dbReference type="SUPFAM" id="SSF51215">
    <property type="entry name" value="Regulatory protein AraC"/>
    <property type="match status" value="1"/>
</dbReference>
<comment type="caution">
    <text evidence="5">The sequence shown here is derived from an EMBL/GenBank/DDBJ whole genome shotgun (WGS) entry which is preliminary data.</text>
</comment>
<dbReference type="InterPro" id="IPR020449">
    <property type="entry name" value="Tscrpt_reg_AraC-type_HTH"/>
</dbReference>
<evidence type="ECO:0000313" key="6">
    <source>
        <dbReference type="Proteomes" id="UP000187172"/>
    </source>
</evidence>
<keyword evidence="2" id="KW-0238">DNA-binding</keyword>
<dbReference type="InterPro" id="IPR018062">
    <property type="entry name" value="HTH_AraC-typ_CS"/>
</dbReference>
<evidence type="ECO:0000256" key="1">
    <source>
        <dbReference type="ARBA" id="ARBA00023015"/>
    </source>
</evidence>
<dbReference type="PROSITE" id="PS01124">
    <property type="entry name" value="HTH_ARAC_FAMILY_2"/>
    <property type="match status" value="1"/>
</dbReference>
<dbReference type="InterPro" id="IPR014710">
    <property type="entry name" value="RmlC-like_jellyroll"/>
</dbReference>
<keyword evidence="6" id="KW-1185">Reference proteome</keyword>
<dbReference type="AlphaFoldDB" id="A0A1R1DVN9"/>
<dbReference type="EMBL" id="MRTP01000029">
    <property type="protein sequence ID" value="OMF43596.1"/>
    <property type="molecule type" value="Genomic_DNA"/>
</dbReference>
<dbReference type="Proteomes" id="UP000187172">
    <property type="component" value="Unassembled WGS sequence"/>
</dbReference>
<dbReference type="InterPro" id="IPR003313">
    <property type="entry name" value="AraC-bd"/>
</dbReference>
<dbReference type="Pfam" id="PF02311">
    <property type="entry name" value="AraC_binding"/>
    <property type="match status" value="1"/>
</dbReference>
<proteinExistence type="predicted"/>
<evidence type="ECO:0000256" key="3">
    <source>
        <dbReference type="ARBA" id="ARBA00023163"/>
    </source>
</evidence>
<evidence type="ECO:0000259" key="4">
    <source>
        <dbReference type="PROSITE" id="PS01124"/>
    </source>
</evidence>
<keyword evidence="1" id="KW-0805">Transcription regulation</keyword>
<dbReference type="InterPro" id="IPR018060">
    <property type="entry name" value="HTH_AraC"/>
</dbReference>
<dbReference type="PROSITE" id="PS00041">
    <property type="entry name" value="HTH_ARAC_FAMILY_1"/>
    <property type="match status" value="1"/>
</dbReference>
<dbReference type="SMART" id="SM00342">
    <property type="entry name" value="HTH_ARAC"/>
    <property type="match status" value="1"/>
</dbReference>
<dbReference type="PANTHER" id="PTHR43280">
    <property type="entry name" value="ARAC-FAMILY TRANSCRIPTIONAL REGULATOR"/>
    <property type="match status" value="1"/>
</dbReference>
<dbReference type="Pfam" id="PF12833">
    <property type="entry name" value="HTH_18"/>
    <property type="match status" value="1"/>
</dbReference>
<dbReference type="GO" id="GO:0043565">
    <property type="term" value="F:sequence-specific DNA binding"/>
    <property type="evidence" value="ECO:0007669"/>
    <property type="project" value="InterPro"/>
</dbReference>
<dbReference type="SUPFAM" id="SSF46689">
    <property type="entry name" value="Homeodomain-like"/>
    <property type="match status" value="1"/>
</dbReference>
<gene>
    <name evidence="5" type="ORF">BK138_35255</name>
</gene>
<dbReference type="InterPro" id="IPR037923">
    <property type="entry name" value="HTH-like"/>
</dbReference>
<dbReference type="RefSeq" id="WP_076177059.1">
    <property type="nucleotide sequence ID" value="NZ_MRTP01000029.1"/>
</dbReference>
<evidence type="ECO:0000313" key="5">
    <source>
        <dbReference type="EMBL" id="OMF43596.1"/>
    </source>
</evidence>
<dbReference type="PRINTS" id="PR00032">
    <property type="entry name" value="HTHARAC"/>
</dbReference>
<dbReference type="GO" id="GO:0003700">
    <property type="term" value="F:DNA-binding transcription factor activity"/>
    <property type="evidence" value="ECO:0007669"/>
    <property type="project" value="InterPro"/>
</dbReference>
<dbReference type="STRING" id="297318.BK138_35255"/>
<accession>A0A1R1DVN9</accession>
<keyword evidence="3" id="KW-0804">Transcription</keyword>
<dbReference type="InterPro" id="IPR009057">
    <property type="entry name" value="Homeodomain-like_sf"/>
</dbReference>
<sequence>MKCLELAIPPLPSLLTVGRAVWAPGSRHQTRSFDAYDLILVKKGAMYMREDDTEYVIQDGQLLLLEPGRTHWGTQACSEPTAVYWVHFRHPEPLRRMESEEIPWSAVLPQGQDSDEHPAEQTMYLPKFGDAPFHLLQPLLDRMVELHRGFAVEQSLKLQVLFCDLLDLLQADLGRRPGSRSAALARETVSYLQRSWNEPFRSEELEEALHFQFDHITRCLKKYTGMTPLQYVQHLRISQAMVLLEQTSLTVQEVAEQVGIPSASFFGRLFRDRTGISPGQYRQRRQSHL</sequence>